<dbReference type="EMBL" id="JAXIVS010000016">
    <property type="protein sequence ID" value="MDY7231877.1"/>
    <property type="molecule type" value="Genomic_DNA"/>
</dbReference>
<evidence type="ECO:0000313" key="3">
    <source>
        <dbReference type="EMBL" id="MDY7231877.1"/>
    </source>
</evidence>
<keyword evidence="2" id="KW-0732">Signal</keyword>
<gene>
    <name evidence="3" type="ORF">SYV04_36155</name>
</gene>
<dbReference type="CDD" id="cd12105">
    <property type="entry name" value="HmuY"/>
    <property type="match status" value="1"/>
</dbReference>
<evidence type="ECO:0000313" key="4">
    <source>
        <dbReference type="Proteomes" id="UP001291309"/>
    </source>
</evidence>
<name>A0ABU5HFE9_9BACT</name>
<protein>
    <submittedName>
        <fullName evidence="3">HmuY family protein</fullName>
    </submittedName>
</protein>
<feature type="signal peptide" evidence="2">
    <location>
        <begin position="1"/>
        <end position="22"/>
    </location>
</feature>
<proteinExistence type="predicted"/>
<dbReference type="InterPro" id="IPR025921">
    <property type="entry name" value="HmuY"/>
</dbReference>
<accession>A0ABU5HFE9</accession>
<reference evidence="3 4" key="1">
    <citation type="submission" date="2023-12" db="EMBL/GenBank/DDBJ databases">
        <title>the genome sequence of Hyalangium sp. s54d21.</title>
        <authorList>
            <person name="Zhang X."/>
        </authorList>
    </citation>
    <scope>NUCLEOTIDE SEQUENCE [LARGE SCALE GENOMIC DNA]</scope>
    <source>
        <strain evidence="4">s54d21</strain>
    </source>
</reference>
<feature type="chain" id="PRO_5045804750" evidence="2">
    <location>
        <begin position="23"/>
        <end position="212"/>
    </location>
</feature>
<organism evidence="3 4">
    <name type="scientific">Hyalangium rubrum</name>
    <dbReference type="NCBI Taxonomy" id="3103134"/>
    <lineage>
        <taxon>Bacteria</taxon>
        <taxon>Pseudomonadati</taxon>
        <taxon>Myxococcota</taxon>
        <taxon>Myxococcia</taxon>
        <taxon>Myxococcales</taxon>
        <taxon>Cystobacterineae</taxon>
        <taxon>Archangiaceae</taxon>
        <taxon>Hyalangium</taxon>
    </lineage>
</organism>
<dbReference type="Proteomes" id="UP001291309">
    <property type="component" value="Unassembled WGS sequence"/>
</dbReference>
<dbReference type="PROSITE" id="PS51257">
    <property type="entry name" value="PROKAR_LIPOPROTEIN"/>
    <property type="match status" value="1"/>
</dbReference>
<evidence type="ECO:0000256" key="2">
    <source>
        <dbReference type="SAM" id="SignalP"/>
    </source>
</evidence>
<feature type="region of interest" description="Disordered" evidence="1">
    <location>
        <begin position="27"/>
        <end position="58"/>
    </location>
</feature>
<dbReference type="Pfam" id="PF14064">
    <property type="entry name" value="HmuY"/>
    <property type="match status" value="1"/>
</dbReference>
<keyword evidence="4" id="KW-1185">Reference proteome</keyword>
<sequence length="212" mass="23121">MRVPSSRSLPLLPCLLLAGWMAACGPDLLPDPGEPPDNEDPGEQVPQDPNVKHVDHGDGTFTTTVDATSSEVWIGLDLDQGRQADAAQDMKWDVAFQRFHIRTRGGVNGGGGVQVALLTGVDFAQVQQAPATGYVTDAEDGDDENTQPDTAFEAGENWYSYDPRTHLLTPRSQVYVLRTDEGAFFKIQIVSYYDAVGTPAMMQVRWGRVQPS</sequence>
<comment type="caution">
    <text evidence="3">The sequence shown here is derived from an EMBL/GenBank/DDBJ whole genome shotgun (WGS) entry which is preliminary data.</text>
</comment>
<dbReference type="RefSeq" id="WP_321550588.1">
    <property type="nucleotide sequence ID" value="NZ_JAXIVS010000016.1"/>
</dbReference>
<evidence type="ECO:0000256" key="1">
    <source>
        <dbReference type="SAM" id="MobiDB-lite"/>
    </source>
</evidence>